<reference evidence="1" key="1">
    <citation type="submission" date="2018-02" db="EMBL/GenBank/DDBJ databases">
        <title>Rhizophora mucronata_Transcriptome.</title>
        <authorList>
            <person name="Meera S.P."/>
            <person name="Sreeshan A."/>
            <person name="Augustine A."/>
        </authorList>
    </citation>
    <scope>NUCLEOTIDE SEQUENCE</scope>
    <source>
        <tissue evidence="1">Leaf</tissue>
    </source>
</reference>
<name>A0A2P2LEF7_RHIMU</name>
<dbReference type="AlphaFoldDB" id="A0A2P2LEF7"/>
<protein>
    <submittedName>
        <fullName evidence="1">Uncharacterized protein</fullName>
    </submittedName>
</protein>
<dbReference type="EMBL" id="GGEC01035879">
    <property type="protein sequence ID" value="MBX16363.1"/>
    <property type="molecule type" value="Transcribed_RNA"/>
</dbReference>
<evidence type="ECO:0000313" key="1">
    <source>
        <dbReference type="EMBL" id="MBX16363.1"/>
    </source>
</evidence>
<sequence length="44" mass="5444">MILLIKKATPACFLERYRERERERLCQIIQLRINERILKKEAEK</sequence>
<organism evidence="1">
    <name type="scientific">Rhizophora mucronata</name>
    <name type="common">Asiatic mangrove</name>
    <dbReference type="NCBI Taxonomy" id="61149"/>
    <lineage>
        <taxon>Eukaryota</taxon>
        <taxon>Viridiplantae</taxon>
        <taxon>Streptophyta</taxon>
        <taxon>Embryophyta</taxon>
        <taxon>Tracheophyta</taxon>
        <taxon>Spermatophyta</taxon>
        <taxon>Magnoliopsida</taxon>
        <taxon>eudicotyledons</taxon>
        <taxon>Gunneridae</taxon>
        <taxon>Pentapetalae</taxon>
        <taxon>rosids</taxon>
        <taxon>fabids</taxon>
        <taxon>Malpighiales</taxon>
        <taxon>Rhizophoraceae</taxon>
        <taxon>Rhizophora</taxon>
    </lineage>
</organism>
<accession>A0A2P2LEF7</accession>
<proteinExistence type="predicted"/>